<feature type="transmembrane region" description="Helical" evidence="1">
    <location>
        <begin position="563"/>
        <end position="594"/>
    </location>
</feature>
<dbReference type="PROSITE" id="PS50837">
    <property type="entry name" value="NACHT"/>
    <property type="match status" value="1"/>
</dbReference>
<keyword evidence="1" id="KW-0812">Transmembrane</keyword>
<feature type="domain" description="NACHT" evidence="2">
    <location>
        <begin position="95"/>
        <end position="217"/>
    </location>
</feature>
<keyword evidence="1" id="KW-1133">Transmembrane helix</keyword>
<organism evidence="3 4">
    <name type="scientific">Saccharothrix australiensis</name>
    <dbReference type="NCBI Taxonomy" id="2072"/>
    <lineage>
        <taxon>Bacteria</taxon>
        <taxon>Bacillati</taxon>
        <taxon>Actinomycetota</taxon>
        <taxon>Actinomycetes</taxon>
        <taxon>Pseudonocardiales</taxon>
        <taxon>Pseudonocardiaceae</taxon>
        <taxon>Saccharothrix</taxon>
    </lineage>
</organism>
<evidence type="ECO:0000313" key="4">
    <source>
        <dbReference type="Proteomes" id="UP000282084"/>
    </source>
</evidence>
<comment type="caution">
    <text evidence="3">The sequence shown here is derived from an EMBL/GenBank/DDBJ whole genome shotgun (WGS) entry which is preliminary data.</text>
</comment>
<evidence type="ECO:0000256" key="1">
    <source>
        <dbReference type="SAM" id="Phobius"/>
    </source>
</evidence>
<dbReference type="Gene3D" id="3.40.50.300">
    <property type="entry name" value="P-loop containing nucleotide triphosphate hydrolases"/>
    <property type="match status" value="1"/>
</dbReference>
<feature type="transmembrane region" description="Helical" evidence="1">
    <location>
        <begin position="474"/>
        <end position="496"/>
    </location>
</feature>
<proteinExistence type="predicted"/>
<accession>A0A495W0Z4</accession>
<dbReference type="SUPFAM" id="SSF52540">
    <property type="entry name" value="P-loop containing nucleoside triphosphate hydrolases"/>
    <property type="match status" value="1"/>
</dbReference>
<feature type="transmembrane region" description="Helical" evidence="1">
    <location>
        <begin position="380"/>
        <end position="407"/>
    </location>
</feature>
<evidence type="ECO:0000313" key="3">
    <source>
        <dbReference type="EMBL" id="RKT54413.1"/>
    </source>
</evidence>
<dbReference type="EMBL" id="RBXO01000001">
    <property type="protein sequence ID" value="RKT54413.1"/>
    <property type="molecule type" value="Genomic_DNA"/>
</dbReference>
<sequence>MARDISGGISYSPTFTTAATDPLDAAGRELARMVGAQWRSEIGLRGLFTMNPLAIRWTTDRSGLSDHEQLIGGHVDGERGDLRSLADSFLDLPHRRLVLLGGPGSGKTTLATLLLLALLEQSSPDDPVPVLLPLASWDPARQHLNTWLAARLNENYPRLRGREFGRRAAQRLIEARRVLPVLDGLDEMPTHRRALALHQLNSALAGGSPVVLTCRTGDYETTVGDAGVLRHATAIHANPLEPEEVLHHLRRAITPQRQALWQPVFDALAADRGAPLAVALRSPLMISLLLSVYTGPGARPGRLLDLRRFPDAAAIEDHLLDSLVPTAFTSGPPPSEVPWRHRRWDERKAQRWLRQLAVDLARRGEADLTWWRLHRRSPAWLRALTTGVIAGTSCFAFLVVLAHAGLFGRTDQAGLLASAALGVITGATAGWLIAGAAGPYEPERPLTVSEEVWWFGVRPRLRTPIRGFVRSARLALLVWAACWGTLCVIGFAWIAWDRLRGRQVPDLSGEWTVGQVVGFVKFFGTFPAALGLLFWLLAWLARPFGSEDAATMRVGLGIARRRAMALLPAFCLPALALLAPGLLLWGLFIGYMAIFRTAWGCYVKCRVWLAVTGRLPWRLTAFLEDAHRLGVLHQFGTVYQFRNTKLRDRLASAPPTDRHE</sequence>
<protein>
    <submittedName>
        <fullName evidence="3">NACHT domain-containing protein</fullName>
    </submittedName>
</protein>
<dbReference type="SMART" id="SM00382">
    <property type="entry name" value="AAA"/>
    <property type="match status" value="1"/>
</dbReference>
<keyword evidence="1" id="KW-0472">Membrane</keyword>
<reference evidence="3 4" key="1">
    <citation type="submission" date="2018-10" db="EMBL/GenBank/DDBJ databases">
        <title>Sequencing the genomes of 1000 actinobacteria strains.</title>
        <authorList>
            <person name="Klenk H.-P."/>
        </authorList>
    </citation>
    <scope>NUCLEOTIDE SEQUENCE [LARGE SCALE GENOMIC DNA]</scope>
    <source>
        <strain evidence="3 4">DSM 43800</strain>
    </source>
</reference>
<gene>
    <name evidence="3" type="ORF">C8E97_3033</name>
</gene>
<dbReference type="Pfam" id="PF05729">
    <property type="entry name" value="NACHT"/>
    <property type="match status" value="1"/>
</dbReference>
<dbReference type="Proteomes" id="UP000282084">
    <property type="component" value="Unassembled WGS sequence"/>
</dbReference>
<feature type="transmembrane region" description="Helical" evidence="1">
    <location>
        <begin position="516"/>
        <end position="542"/>
    </location>
</feature>
<dbReference type="InterPro" id="IPR003593">
    <property type="entry name" value="AAA+_ATPase"/>
</dbReference>
<dbReference type="InterPro" id="IPR007111">
    <property type="entry name" value="NACHT_NTPase"/>
</dbReference>
<evidence type="ECO:0000259" key="2">
    <source>
        <dbReference type="PROSITE" id="PS50837"/>
    </source>
</evidence>
<name>A0A495W0Z4_9PSEU</name>
<dbReference type="InterPro" id="IPR027417">
    <property type="entry name" value="P-loop_NTPase"/>
</dbReference>
<dbReference type="AlphaFoldDB" id="A0A495W0Z4"/>
<keyword evidence="4" id="KW-1185">Reference proteome</keyword>
<feature type="transmembrane region" description="Helical" evidence="1">
    <location>
        <begin position="413"/>
        <end position="434"/>
    </location>
</feature>